<feature type="region of interest" description="Disordered" evidence="7">
    <location>
        <begin position="351"/>
        <end position="452"/>
    </location>
</feature>
<protein>
    <recommendedName>
        <fullName evidence="11">Hsp70 protein</fullName>
    </recommendedName>
</protein>
<feature type="region of interest" description="Disordered" evidence="7">
    <location>
        <begin position="479"/>
        <end position="648"/>
    </location>
</feature>
<dbReference type="Pfam" id="PF00012">
    <property type="entry name" value="HSP70"/>
    <property type="match status" value="1"/>
</dbReference>
<dbReference type="EMBL" id="BAABJP010000001">
    <property type="protein sequence ID" value="GAA5145093.1"/>
    <property type="molecule type" value="Genomic_DNA"/>
</dbReference>
<keyword evidence="2 6" id="KW-0547">Nucleotide-binding</keyword>
<feature type="compositionally biased region" description="Low complexity" evidence="7">
    <location>
        <begin position="520"/>
        <end position="554"/>
    </location>
</feature>
<keyword evidence="8" id="KW-0472">Membrane</keyword>
<feature type="compositionally biased region" description="Gly residues" evidence="7">
    <location>
        <begin position="570"/>
        <end position="579"/>
    </location>
</feature>
<evidence type="ECO:0000256" key="8">
    <source>
        <dbReference type="SAM" id="Phobius"/>
    </source>
</evidence>
<feature type="transmembrane region" description="Helical" evidence="8">
    <location>
        <begin position="457"/>
        <end position="477"/>
    </location>
</feature>
<evidence type="ECO:0000256" key="6">
    <source>
        <dbReference type="RuleBase" id="RU003322"/>
    </source>
</evidence>
<feature type="compositionally biased region" description="Polar residues" evidence="7">
    <location>
        <begin position="480"/>
        <end position="491"/>
    </location>
</feature>
<evidence type="ECO:0000256" key="4">
    <source>
        <dbReference type="ARBA" id="ARBA00023016"/>
    </source>
</evidence>
<gene>
    <name evidence="9" type="ORF">GCM10023321_02440</name>
</gene>
<dbReference type="InterPro" id="IPR018181">
    <property type="entry name" value="Heat_shock_70_CS"/>
</dbReference>
<comment type="similarity">
    <text evidence="1 6">Belongs to the heat shock protein 70 family.</text>
</comment>
<dbReference type="PRINTS" id="PR00301">
    <property type="entry name" value="HEATSHOCK70"/>
</dbReference>
<keyword evidence="10" id="KW-1185">Reference proteome</keyword>
<evidence type="ECO:0000256" key="5">
    <source>
        <dbReference type="ARBA" id="ARBA00023186"/>
    </source>
</evidence>
<keyword evidence="3 6" id="KW-0067">ATP-binding</keyword>
<keyword evidence="4" id="KW-0346">Stress response</keyword>
<feature type="compositionally biased region" description="Pro residues" evidence="7">
    <location>
        <begin position="354"/>
        <end position="365"/>
    </location>
</feature>
<name>A0ABP9PG13_9PSEU</name>
<dbReference type="Gene3D" id="3.30.420.40">
    <property type="match status" value="2"/>
</dbReference>
<evidence type="ECO:0000313" key="9">
    <source>
        <dbReference type="EMBL" id="GAA5145093.1"/>
    </source>
</evidence>
<feature type="compositionally biased region" description="Low complexity" evidence="7">
    <location>
        <begin position="492"/>
        <end position="505"/>
    </location>
</feature>
<reference evidence="10" key="1">
    <citation type="journal article" date="2019" name="Int. J. Syst. Evol. Microbiol.">
        <title>The Global Catalogue of Microorganisms (GCM) 10K type strain sequencing project: providing services to taxonomists for standard genome sequencing and annotation.</title>
        <authorList>
            <consortium name="The Broad Institute Genomics Platform"/>
            <consortium name="The Broad Institute Genome Sequencing Center for Infectious Disease"/>
            <person name="Wu L."/>
            <person name="Ma J."/>
        </authorList>
    </citation>
    <scope>NUCLEOTIDE SEQUENCE [LARGE SCALE GENOMIC DNA]</scope>
    <source>
        <strain evidence="10">JCM 18303</strain>
    </source>
</reference>
<evidence type="ECO:0000313" key="10">
    <source>
        <dbReference type="Proteomes" id="UP001428817"/>
    </source>
</evidence>
<keyword evidence="8" id="KW-0812">Transmembrane</keyword>
<accession>A0ABP9PG13</accession>
<feature type="compositionally biased region" description="Polar residues" evidence="7">
    <location>
        <begin position="635"/>
        <end position="648"/>
    </location>
</feature>
<dbReference type="RefSeq" id="WP_185058532.1">
    <property type="nucleotide sequence ID" value="NZ_BAABJP010000001.1"/>
</dbReference>
<proteinExistence type="inferred from homology"/>
<evidence type="ECO:0000256" key="1">
    <source>
        <dbReference type="ARBA" id="ARBA00007381"/>
    </source>
</evidence>
<keyword evidence="5" id="KW-0143">Chaperone</keyword>
<dbReference type="SUPFAM" id="SSF53067">
    <property type="entry name" value="Actin-like ATPase domain"/>
    <property type="match status" value="2"/>
</dbReference>
<dbReference type="InterPro" id="IPR043129">
    <property type="entry name" value="ATPase_NBD"/>
</dbReference>
<organism evidence="9 10">
    <name type="scientific">Pseudonocardia eucalypti</name>
    <dbReference type="NCBI Taxonomy" id="648755"/>
    <lineage>
        <taxon>Bacteria</taxon>
        <taxon>Bacillati</taxon>
        <taxon>Actinomycetota</taxon>
        <taxon>Actinomycetes</taxon>
        <taxon>Pseudonocardiales</taxon>
        <taxon>Pseudonocardiaceae</taxon>
        <taxon>Pseudonocardia</taxon>
    </lineage>
</organism>
<dbReference type="PANTHER" id="PTHR19375">
    <property type="entry name" value="HEAT SHOCK PROTEIN 70KDA"/>
    <property type="match status" value="1"/>
</dbReference>
<keyword evidence="8" id="KW-1133">Transmembrane helix</keyword>
<feature type="compositionally biased region" description="Polar residues" evidence="7">
    <location>
        <begin position="600"/>
        <end position="614"/>
    </location>
</feature>
<comment type="caution">
    <text evidence="9">The sequence shown here is derived from an EMBL/GenBank/DDBJ whole genome shotgun (WGS) entry which is preliminary data.</text>
</comment>
<sequence>MTYQLGIDLGTTYTAASIGRAGQRTPDVVTLGARSATVASVMYLADDGSVLVGESAERRALTDPDRVVREFKRRIGDEIPLLIGSRQYQAHELGARMTRWVVDLVSEREGGPPRRIAVTHPAAWGAHKKDLLGRALHDVGLSVTFLAEPQAAAVSYASAERVDVGSTIAVYDLGGGTFDAAVVRKTQNGGFELLGQPEGLERLGGVDFDEAVFSHVRESLGGQLEGLDPEDPDVLTAVARLRRECVEAKEALSSDTEATIPVLLPNLRSQSRITRGEFEAMIRPALEETILALRRAINSAGLTPADLSAVLLVGGSSRIPLVSQLVSDELGRPVAVDADPKTAIAMGAALAISPQPPPQPGPPPGVQGSGGLRPSQAGVGAAGAIGGAAFRSGPPPASGGQSAGGQGGPPPPPQRPEPQRPSIAEPQRPDVAPAAFADGGHEGEQYAEQSKPKQNGMLIGVGAVVAIGAILAAIFLWPKSSDTPDNTSNTLTPETSAPATTSAPEPAKHTTPKPKPKPPAATTHNQTTTVTKPPSTSTTPSTPKTTPTTPKTTPNNSGGEDNAPSTANGAPGGTGGASGSTGDDATNNSLPSDQGAAPTPQATPSTLDTPQSEYGYSYDSPGAGVASTAPPVGQSWRNHSQPITRPVA</sequence>
<dbReference type="PROSITE" id="PS01036">
    <property type="entry name" value="HSP70_3"/>
    <property type="match status" value="1"/>
</dbReference>
<evidence type="ECO:0000256" key="7">
    <source>
        <dbReference type="SAM" id="MobiDB-lite"/>
    </source>
</evidence>
<dbReference type="Gene3D" id="3.90.640.10">
    <property type="entry name" value="Actin, Chain A, domain 4"/>
    <property type="match status" value="1"/>
</dbReference>
<evidence type="ECO:0000256" key="3">
    <source>
        <dbReference type="ARBA" id="ARBA00022840"/>
    </source>
</evidence>
<evidence type="ECO:0000256" key="2">
    <source>
        <dbReference type="ARBA" id="ARBA00022741"/>
    </source>
</evidence>
<dbReference type="Proteomes" id="UP001428817">
    <property type="component" value="Unassembled WGS sequence"/>
</dbReference>
<dbReference type="InterPro" id="IPR013126">
    <property type="entry name" value="Hsp_70_fam"/>
</dbReference>
<evidence type="ECO:0008006" key="11">
    <source>
        <dbReference type="Google" id="ProtNLM"/>
    </source>
</evidence>